<dbReference type="PANTHER" id="PTHR12638">
    <property type="entry name" value="PROTEIN MAGO NASHI HOMOLOG"/>
    <property type="match status" value="1"/>
</dbReference>
<name>A0A7L3KFS8_9PASS</name>
<evidence type="ECO:0000256" key="2">
    <source>
        <dbReference type="ARBA" id="ARBA00009270"/>
    </source>
</evidence>
<dbReference type="Pfam" id="PF02792">
    <property type="entry name" value="Mago_nashi"/>
    <property type="match status" value="1"/>
</dbReference>
<organism evidence="6 7">
    <name type="scientific">Drymodes brunneopygia</name>
    <dbReference type="NCBI Taxonomy" id="626378"/>
    <lineage>
        <taxon>Eukaryota</taxon>
        <taxon>Metazoa</taxon>
        <taxon>Chordata</taxon>
        <taxon>Craniata</taxon>
        <taxon>Vertebrata</taxon>
        <taxon>Euteleostomi</taxon>
        <taxon>Archelosauria</taxon>
        <taxon>Archosauria</taxon>
        <taxon>Dinosauria</taxon>
        <taxon>Saurischia</taxon>
        <taxon>Theropoda</taxon>
        <taxon>Coelurosauria</taxon>
        <taxon>Aves</taxon>
        <taxon>Neognathae</taxon>
        <taxon>Neoaves</taxon>
        <taxon>Telluraves</taxon>
        <taxon>Australaves</taxon>
        <taxon>Passeriformes</taxon>
        <taxon>Petroicidae</taxon>
        <taxon>Drymodes</taxon>
    </lineage>
</organism>
<keyword evidence="3" id="KW-0813">Transport</keyword>
<keyword evidence="5" id="KW-0539">Nucleus</keyword>
<evidence type="ECO:0000256" key="4">
    <source>
        <dbReference type="ARBA" id="ARBA00023187"/>
    </source>
</evidence>
<evidence type="ECO:0000256" key="3">
    <source>
        <dbReference type="ARBA" id="ARBA00022816"/>
    </source>
</evidence>
<dbReference type="GO" id="GO:0035145">
    <property type="term" value="C:exon-exon junction complex"/>
    <property type="evidence" value="ECO:0007669"/>
    <property type="project" value="InterPro"/>
</dbReference>
<dbReference type="OrthoDB" id="6495301at2759"/>
<feature type="non-terminal residue" evidence="6">
    <location>
        <position position="140"/>
    </location>
</feature>
<dbReference type="FunFam" id="3.30.1560.10:FF:000001">
    <property type="entry name" value="Protein mago nashi homolog"/>
    <property type="match status" value="1"/>
</dbReference>
<dbReference type="GO" id="GO:0008380">
    <property type="term" value="P:RNA splicing"/>
    <property type="evidence" value="ECO:0007669"/>
    <property type="project" value="UniProtKB-KW"/>
</dbReference>
<evidence type="ECO:0000313" key="7">
    <source>
        <dbReference type="Proteomes" id="UP000525319"/>
    </source>
</evidence>
<comment type="subcellular location">
    <subcellularLocation>
        <location evidence="1">Nucleus</location>
    </subcellularLocation>
</comment>
<dbReference type="CDD" id="cd11295">
    <property type="entry name" value="Mago_nashi"/>
    <property type="match status" value="1"/>
</dbReference>
<dbReference type="InterPro" id="IPR004023">
    <property type="entry name" value="Mago_nashi"/>
</dbReference>
<dbReference type="GO" id="GO:0071013">
    <property type="term" value="C:catalytic step 2 spliceosome"/>
    <property type="evidence" value="ECO:0007669"/>
    <property type="project" value="TreeGrafter"/>
</dbReference>
<comment type="caution">
    <text evidence="6">The sequence shown here is derived from an EMBL/GenBank/DDBJ whole genome shotgun (WGS) entry which is preliminary data.</text>
</comment>
<keyword evidence="4" id="KW-0507">mRNA processing</keyword>
<keyword evidence="4" id="KW-0508">mRNA splicing</keyword>
<evidence type="ECO:0000256" key="1">
    <source>
        <dbReference type="ARBA" id="ARBA00004123"/>
    </source>
</evidence>
<evidence type="ECO:0000256" key="5">
    <source>
        <dbReference type="ARBA" id="ARBA00023242"/>
    </source>
</evidence>
<dbReference type="PANTHER" id="PTHR12638:SF1">
    <property type="entry name" value="PROTEIN MAGO NASHI HOMOLOG 2"/>
    <property type="match status" value="1"/>
</dbReference>
<protein>
    <submittedName>
        <fullName evidence="6">MGN2 protein</fullName>
    </submittedName>
</protein>
<dbReference type="Gene3D" id="3.30.1560.10">
    <property type="entry name" value="Mago nashi"/>
    <property type="match status" value="1"/>
</dbReference>
<accession>A0A7L3KFS8</accession>
<evidence type="ECO:0000313" key="6">
    <source>
        <dbReference type="EMBL" id="NXU40499.1"/>
    </source>
</evidence>
<sequence length="140" mass="16257">LQYYVGHKGKFRHEFLELEFQPDGKLSYANNSSCKNDVMIQKEAHMHRSVMEELRRTIDDSKITKEDDALWSPPGRVGQQELEIALGDEHISFTTPKISSLIDVNQSKHPEGLRMFYYLVQHLKCLIFSLIGLHFKVKPI</sequence>
<gene>
    <name evidence="6" type="primary">Magohb_0</name>
    <name evidence="6" type="ORF">DRYBRU_R15088</name>
</gene>
<dbReference type="SUPFAM" id="SSF89817">
    <property type="entry name" value="Mago nashi protein"/>
    <property type="match status" value="1"/>
</dbReference>
<dbReference type="InterPro" id="IPR036605">
    <property type="entry name" value="Mago_nashi_sf"/>
</dbReference>
<feature type="non-terminal residue" evidence="6">
    <location>
        <position position="1"/>
    </location>
</feature>
<dbReference type="AlphaFoldDB" id="A0A7L3KFS8"/>
<dbReference type="GO" id="GO:0051028">
    <property type="term" value="P:mRNA transport"/>
    <property type="evidence" value="ECO:0007669"/>
    <property type="project" value="UniProtKB-KW"/>
</dbReference>
<dbReference type="EMBL" id="VZTZ01027324">
    <property type="protein sequence ID" value="NXU40499.1"/>
    <property type="molecule type" value="Genomic_DNA"/>
</dbReference>
<dbReference type="Proteomes" id="UP000525319">
    <property type="component" value="Unassembled WGS sequence"/>
</dbReference>
<keyword evidence="3" id="KW-0509">mRNA transport</keyword>
<comment type="similarity">
    <text evidence="2">Belongs to the mago nashi family.</text>
</comment>
<keyword evidence="7" id="KW-1185">Reference proteome</keyword>
<reference evidence="6 7" key="1">
    <citation type="submission" date="2019-09" db="EMBL/GenBank/DDBJ databases">
        <title>Bird 10,000 Genomes (B10K) Project - Family phase.</title>
        <authorList>
            <person name="Zhang G."/>
        </authorList>
    </citation>
    <scope>NUCLEOTIDE SEQUENCE [LARGE SCALE GENOMIC DNA]</scope>
    <source>
        <strain evidence="6">B10K-DU-030-03</strain>
    </source>
</reference>
<proteinExistence type="inferred from homology"/>